<sequence>MRKREQRYNKYAGCEYKYDDDCADNGCECRYGSKYCSCENVEEKPIKKFPVNSGPDNISEAMVFHENRIIHLEFIKGKGFLLISIYNQYIESKLIIDKIEGLSITETDLPFVMPNEPDDIDNAILFHEKTITELKQIQEKGFSVISKYNDYITNKAIVDKIQKEISERKAREEAEIKRKKDLEEKKWMEEETRRHNEINEAKRVKKFLEDWRPYLIRCMEYMGDPVDMNHIAFTNEKEMLNYIVEAHEAHNDSLLEGRSFPGCSAHGISGGEYGCKWTYGDYRCSCSNYKGFKWNTDDINSINLNRFSIDSTEPTGYQERMW</sequence>
<keyword evidence="1" id="KW-0175">Coiled coil</keyword>
<reference evidence="2" key="1">
    <citation type="submission" date="2018-10" db="EMBL/GenBank/DDBJ databases">
        <title>Hidden diversity of soil giant viruses.</title>
        <authorList>
            <person name="Schulz F."/>
            <person name="Alteio L."/>
            <person name="Goudeau D."/>
            <person name="Ryan E.M."/>
            <person name="Malmstrom R.R."/>
            <person name="Blanchard J."/>
            <person name="Woyke T."/>
        </authorList>
    </citation>
    <scope>NUCLEOTIDE SEQUENCE</scope>
    <source>
        <strain evidence="2">EDV1</strain>
    </source>
</reference>
<organism evidence="2">
    <name type="scientific">Edafosvirus sp</name>
    <dbReference type="NCBI Taxonomy" id="2487765"/>
    <lineage>
        <taxon>Viruses</taxon>
        <taxon>Varidnaviria</taxon>
        <taxon>Bamfordvirae</taxon>
        <taxon>Nucleocytoviricota</taxon>
        <taxon>Megaviricetes</taxon>
        <taxon>Imitervirales</taxon>
        <taxon>Mimiviridae</taxon>
        <taxon>Klosneuvirinae</taxon>
    </lineage>
</organism>
<protein>
    <submittedName>
        <fullName evidence="2">Uncharacterized protein</fullName>
    </submittedName>
</protein>
<proteinExistence type="predicted"/>
<evidence type="ECO:0000256" key="1">
    <source>
        <dbReference type="SAM" id="Coils"/>
    </source>
</evidence>
<feature type="coiled-coil region" evidence="1">
    <location>
        <begin position="162"/>
        <end position="191"/>
    </location>
</feature>
<name>A0A3G4ZSW2_9VIRU</name>
<dbReference type="EMBL" id="MK072068">
    <property type="protein sequence ID" value="AYV78002.1"/>
    <property type="molecule type" value="Genomic_DNA"/>
</dbReference>
<gene>
    <name evidence="2" type="ORF">Edafosvirus3_80</name>
</gene>
<accession>A0A3G4ZSW2</accession>
<evidence type="ECO:0000313" key="2">
    <source>
        <dbReference type="EMBL" id="AYV78002.1"/>
    </source>
</evidence>